<dbReference type="Pfam" id="PF08437">
    <property type="entry name" value="Glyco_transf_8C"/>
    <property type="match status" value="1"/>
</dbReference>
<dbReference type="EMBL" id="FR877557">
    <property type="protein sequence ID" value="CCC32350.1"/>
    <property type="molecule type" value="Genomic_DNA"/>
</dbReference>
<keyword evidence="7" id="KW-0460">Magnesium</keyword>
<evidence type="ECO:0000256" key="4">
    <source>
        <dbReference type="ARBA" id="ARBA00022676"/>
    </source>
</evidence>
<evidence type="ECO:0000256" key="5">
    <source>
        <dbReference type="ARBA" id="ARBA00022679"/>
    </source>
</evidence>
<gene>
    <name evidence="10" type="primary">waaJ</name>
    <name evidence="10" type="ordered locus">SBG_3299</name>
</gene>
<dbReference type="Proteomes" id="UP000000289">
    <property type="component" value="Chromosome"/>
</dbReference>
<evidence type="ECO:0000259" key="9">
    <source>
        <dbReference type="Pfam" id="PF08437"/>
    </source>
</evidence>
<keyword evidence="8" id="KW-0448">Lipopolysaccharide biosynthesis</keyword>
<organism evidence="10 11">
    <name type="scientific">Salmonella bongori (strain ATCC 43975 / DSM 13772 / NCTC 12419)</name>
    <dbReference type="NCBI Taxonomy" id="218493"/>
    <lineage>
        <taxon>Bacteria</taxon>
        <taxon>Pseudomonadati</taxon>
        <taxon>Pseudomonadota</taxon>
        <taxon>Gammaproteobacteria</taxon>
        <taxon>Enterobacterales</taxon>
        <taxon>Enterobacteriaceae</taxon>
        <taxon>Salmonella</taxon>
    </lineage>
</organism>
<name>A0A0K0HG84_SALBC</name>
<dbReference type="InterPro" id="IPR029044">
    <property type="entry name" value="Nucleotide-diphossugar_trans"/>
</dbReference>
<evidence type="ECO:0000256" key="8">
    <source>
        <dbReference type="ARBA" id="ARBA00022985"/>
    </source>
</evidence>
<dbReference type="GeneID" id="44982332"/>
<evidence type="ECO:0000256" key="1">
    <source>
        <dbReference type="ARBA" id="ARBA00001946"/>
    </source>
</evidence>
<evidence type="ECO:0000256" key="6">
    <source>
        <dbReference type="ARBA" id="ARBA00022723"/>
    </source>
</evidence>
<keyword evidence="5 10" id="KW-0808">Transferase</keyword>
<dbReference type="InterPro" id="IPR050748">
    <property type="entry name" value="Glycosyltrans_8_dom-fam"/>
</dbReference>
<evidence type="ECO:0000256" key="2">
    <source>
        <dbReference type="ARBA" id="ARBA00004713"/>
    </source>
</evidence>
<comment type="cofactor">
    <cofactor evidence="1">
        <name>Mg(2+)</name>
        <dbReference type="ChEBI" id="CHEBI:18420"/>
    </cofactor>
</comment>
<protein>
    <submittedName>
        <fullName evidence="10">Lipopolysaccharide 1,2-glucosyltransferase</fullName>
        <ecNumber evidence="10">2.4.1.58</ecNumber>
    </submittedName>
</protein>
<evidence type="ECO:0000313" key="10">
    <source>
        <dbReference type="EMBL" id="CCC32350.1"/>
    </source>
</evidence>
<proteinExistence type="inferred from homology"/>
<dbReference type="GO" id="GO:0008919">
    <property type="term" value="F:lipopolysaccharide glucosyltransferase I activity"/>
    <property type="evidence" value="ECO:0007669"/>
    <property type="project" value="UniProtKB-EC"/>
</dbReference>
<dbReference type="InterPro" id="IPR002495">
    <property type="entry name" value="Glyco_trans_8"/>
</dbReference>
<feature type="domain" description="Glycosyl transferase family 8 C-terminal" evidence="9">
    <location>
        <begin position="276"/>
        <end position="332"/>
    </location>
</feature>
<dbReference type="PANTHER" id="PTHR13778">
    <property type="entry name" value="GLYCOSYLTRANSFERASE 8 DOMAIN-CONTAINING PROTEIN"/>
    <property type="match status" value="1"/>
</dbReference>
<keyword evidence="6" id="KW-0479">Metal-binding</keyword>
<dbReference type="eggNOG" id="COG1442">
    <property type="taxonomic scope" value="Bacteria"/>
</dbReference>
<dbReference type="RefSeq" id="WP_000376881.1">
    <property type="nucleotide sequence ID" value="NC_015761.1"/>
</dbReference>
<keyword evidence="4 10" id="KW-0328">Glycosyltransferase</keyword>
<dbReference type="Pfam" id="PF01501">
    <property type="entry name" value="Glyco_transf_8"/>
    <property type="match status" value="1"/>
</dbReference>
<comment type="similarity">
    <text evidence="3">Belongs to the glycosyltransferase 8 family.</text>
</comment>
<dbReference type="Gene3D" id="3.90.550.10">
    <property type="entry name" value="Spore Coat Polysaccharide Biosynthesis Protein SpsA, Chain A"/>
    <property type="match status" value="1"/>
</dbReference>
<accession>A0A0K0HG84</accession>
<dbReference type="PANTHER" id="PTHR13778:SF64">
    <property type="entry name" value="LIPOPOLYSACCHARIDE 1,2-GLUCOSYLTRANSFERASE"/>
    <property type="match status" value="1"/>
</dbReference>
<evidence type="ECO:0000256" key="7">
    <source>
        <dbReference type="ARBA" id="ARBA00022842"/>
    </source>
</evidence>
<evidence type="ECO:0000256" key="3">
    <source>
        <dbReference type="ARBA" id="ARBA00006351"/>
    </source>
</evidence>
<dbReference type="AlphaFoldDB" id="A0A0K0HG84"/>
<evidence type="ECO:0000313" key="11">
    <source>
        <dbReference type="Proteomes" id="UP000000289"/>
    </source>
</evidence>
<sequence>MDSFPEIEITEYKVFDESNNSDDHILNVSYGVDENYLDGVGVSIASVLLNNDIPVAFHIICDSYSQSFVKDIERLAVQYHIKIALYLIKVDSLEVLPQTKVWSRAMYFRLFAFDYLSKKVNTLLYLDADVVCKGSLQELLRLDLTEKIAAVVKDVDSIQNKVNERLRAFNLQGDYFNSGVVFVNLTLWKENDLTEKAFLLLAGKEADSFKYPDQDVLNILLHNKVIFLPRQYNTIYTIKSELNDRTHNKYSNIINDSTILIHYTGATKPWHAWANYPSVMYYKNARLHSPWKDHPAKDAHTIIEFKKRYKHLFVQGHYFKGFLAGSAYLYRKLFHK</sequence>
<dbReference type="CDD" id="cd04194">
    <property type="entry name" value="GT8_A4GalT_like"/>
    <property type="match status" value="1"/>
</dbReference>
<dbReference type="GO" id="GO:0046872">
    <property type="term" value="F:metal ion binding"/>
    <property type="evidence" value="ECO:0007669"/>
    <property type="project" value="UniProtKB-KW"/>
</dbReference>
<dbReference type="InterPro" id="IPR013645">
    <property type="entry name" value="Glyco_transf_8N"/>
</dbReference>
<dbReference type="KEGG" id="sbg:SBG_3299"/>
<comment type="pathway">
    <text evidence="2">Bacterial outer membrane biogenesis; LPS core biosynthesis.</text>
</comment>
<dbReference type="SUPFAM" id="SSF53448">
    <property type="entry name" value="Nucleotide-diphospho-sugar transferases"/>
    <property type="match status" value="1"/>
</dbReference>
<dbReference type="EC" id="2.4.1.58" evidence="10"/>
<dbReference type="GO" id="GO:0008918">
    <property type="term" value="F:lipopolysaccharide 3-alpha-galactosyltransferase activity"/>
    <property type="evidence" value="ECO:0007669"/>
    <property type="project" value="InterPro"/>
</dbReference>
<reference evidence="10 11" key="1">
    <citation type="journal article" date="2011" name="PLoS Pathog.">
        <title>Salmonella bongori provides insights into the evolution of the Salmonellae.</title>
        <authorList>
            <person name="Fookes M."/>
            <person name="Schroeder G.N."/>
            <person name="Langridge G.C."/>
            <person name="Blondel C.J."/>
            <person name="Mammina C."/>
            <person name="Connor T.R."/>
            <person name="Seth-Smith H."/>
            <person name="Vernikos G.S."/>
            <person name="Robinson K.S."/>
            <person name="Sanders M."/>
            <person name="Petty N.K."/>
            <person name="Kingsley R.A."/>
            <person name="Baumler A.J."/>
            <person name="Nuccio S.P."/>
            <person name="Contreras I."/>
            <person name="Santiviago C.A."/>
            <person name="Maskell D."/>
            <person name="Barrow P."/>
            <person name="Humphrey T."/>
            <person name="Nastasi A."/>
            <person name="Roberts M."/>
            <person name="Frankel G."/>
            <person name="Parkhill J."/>
            <person name="Dougan G."/>
            <person name="Thomson N.R."/>
        </authorList>
    </citation>
    <scope>NUCLEOTIDE SEQUENCE [LARGE SCALE GENOMIC DNA]</scope>
    <source>
        <strain evidence="11">ATCC 43975 / DSM 13772 / NCTC 12419</strain>
    </source>
</reference>